<organism evidence="2 3">
    <name type="scientific">Angustibacter luteus</name>
    <dbReference type="NCBI Taxonomy" id="658456"/>
    <lineage>
        <taxon>Bacteria</taxon>
        <taxon>Bacillati</taxon>
        <taxon>Actinomycetota</taxon>
        <taxon>Actinomycetes</taxon>
        <taxon>Kineosporiales</taxon>
        <taxon>Kineosporiaceae</taxon>
    </lineage>
</organism>
<dbReference type="RefSeq" id="WP_345717757.1">
    <property type="nucleotide sequence ID" value="NZ_BAABFP010000007.1"/>
</dbReference>
<evidence type="ECO:0000313" key="2">
    <source>
        <dbReference type="EMBL" id="MFC6009236.1"/>
    </source>
</evidence>
<keyword evidence="1" id="KW-0472">Membrane</keyword>
<gene>
    <name evidence="2" type="ORF">ACFQDO_19065</name>
</gene>
<sequence length="161" mass="17589">MSGPWTRGRRVGTLLVWAAICGFGYLAGLHPSPVGLAAAVGATSLVLWTVVDLSGLVRAPSWFAHVRDPEVSWRGDPRLTRLHRTMASTGRSRASAVEAHMLLSRVVDDRLRDLHGIQRAQHPERARPLLGPDLQAFLDDPRKVPTDPAALTALLERIEAL</sequence>
<evidence type="ECO:0000256" key="1">
    <source>
        <dbReference type="SAM" id="Phobius"/>
    </source>
</evidence>
<proteinExistence type="predicted"/>
<keyword evidence="3" id="KW-1185">Reference proteome</keyword>
<name>A0ABW1JIP0_9ACTN</name>
<accession>A0ABW1JIP0</accession>
<keyword evidence="1" id="KW-0812">Transmembrane</keyword>
<feature type="transmembrane region" description="Helical" evidence="1">
    <location>
        <begin position="12"/>
        <end position="30"/>
    </location>
</feature>
<protein>
    <submittedName>
        <fullName evidence="2">Uncharacterized protein</fullName>
    </submittedName>
</protein>
<comment type="caution">
    <text evidence="2">The sequence shown here is derived from an EMBL/GenBank/DDBJ whole genome shotgun (WGS) entry which is preliminary data.</text>
</comment>
<feature type="transmembrane region" description="Helical" evidence="1">
    <location>
        <begin position="36"/>
        <end position="57"/>
    </location>
</feature>
<evidence type="ECO:0000313" key="3">
    <source>
        <dbReference type="Proteomes" id="UP001596189"/>
    </source>
</evidence>
<dbReference type="Proteomes" id="UP001596189">
    <property type="component" value="Unassembled WGS sequence"/>
</dbReference>
<reference evidence="3" key="1">
    <citation type="journal article" date="2019" name="Int. J. Syst. Evol. Microbiol.">
        <title>The Global Catalogue of Microorganisms (GCM) 10K type strain sequencing project: providing services to taxonomists for standard genome sequencing and annotation.</title>
        <authorList>
            <consortium name="The Broad Institute Genomics Platform"/>
            <consortium name="The Broad Institute Genome Sequencing Center for Infectious Disease"/>
            <person name="Wu L."/>
            <person name="Ma J."/>
        </authorList>
    </citation>
    <scope>NUCLEOTIDE SEQUENCE [LARGE SCALE GENOMIC DNA]</scope>
    <source>
        <strain evidence="3">KACC 14249</strain>
    </source>
</reference>
<keyword evidence="1" id="KW-1133">Transmembrane helix</keyword>
<dbReference type="EMBL" id="JBHSRD010000008">
    <property type="protein sequence ID" value="MFC6009236.1"/>
    <property type="molecule type" value="Genomic_DNA"/>
</dbReference>